<sequence>MPQNPLRIISLIPSATEIVCALGLEACLVGRSHECDFPPAVKALPICTAPKFDPEGTSGEIHQRVTDLLTSALSVYRVDVAMLETLQPTHIITQAQCEVCAVSLGEVETAVAKLTQSQPQLISLSPNRLGDVWEDIHRVGSALLGRAGKAQVDAVLMALKVRVRGCAERAAGLTTPTVACIEWTEPLMAAGNWVPELVSLAGGKSLFGQVGQHSPWMSWDELIAADPEVMVIMPCGYDMAVTRRESAALVNHPQWASLRAVQTGRVYIADGNQYFNRPGPRLVDSLEILAEIFHPDVFDYGYRGQGWQPLAAE</sequence>
<dbReference type="PANTHER" id="PTHR42860">
    <property type="entry name" value="VITAMIN B12-BINDING PROTEIN"/>
    <property type="match status" value="1"/>
</dbReference>
<protein>
    <submittedName>
        <fullName evidence="2">Cobalamin-binding protein</fullName>
    </submittedName>
</protein>
<dbReference type="SUPFAM" id="SSF53807">
    <property type="entry name" value="Helical backbone' metal receptor"/>
    <property type="match status" value="1"/>
</dbReference>
<gene>
    <name evidence="2" type="ORF">DCF17_21895</name>
</gene>
<dbReference type="InterPro" id="IPR002491">
    <property type="entry name" value="ABC_transptr_periplasmic_BD"/>
</dbReference>
<dbReference type="CDD" id="cd01144">
    <property type="entry name" value="BtuF"/>
    <property type="match status" value="1"/>
</dbReference>
<comment type="caution">
    <text evidence="2">The sequence shown here is derived from an EMBL/GenBank/DDBJ whole genome shotgun (WGS) entry which is preliminary data.</text>
</comment>
<dbReference type="AlphaFoldDB" id="A0A2W4VUX4"/>
<dbReference type="Gene3D" id="3.40.50.1980">
    <property type="entry name" value="Nitrogenase molybdenum iron protein domain"/>
    <property type="match status" value="2"/>
</dbReference>
<feature type="domain" description="Fe/B12 periplasmic-binding" evidence="1">
    <location>
        <begin position="7"/>
        <end position="297"/>
    </location>
</feature>
<accession>A0A2W4VUX4</accession>
<organism evidence="2 3">
    <name type="scientific">Shackletoniella antarctica</name>
    <dbReference type="NCBI Taxonomy" id="268115"/>
    <lineage>
        <taxon>Bacteria</taxon>
        <taxon>Bacillati</taxon>
        <taxon>Cyanobacteriota</taxon>
        <taxon>Cyanophyceae</taxon>
        <taxon>Oculatellales</taxon>
        <taxon>Oculatellaceae</taxon>
        <taxon>Shackletoniella</taxon>
    </lineage>
</organism>
<proteinExistence type="predicted"/>
<reference evidence="3" key="1">
    <citation type="submission" date="2018-04" db="EMBL/GenBank/DDBJ databases">
        <authorList>
            <person name="Cornet L."/>
        </authorList>
    </citation>
    <scope>NUCLEOTIDE SEQUENCE [LARGE SCALE GENOMIC DNA]</scope>
</reference>
<dbReference type="Pfam" id="PF01497">
    <property type="entry name" value="Peripla_BP_2"/>
    <property type="match status" value="1"/>
</dbReference>
<dbReference type="EMBL" id="QBMN01000251">
    <property type="protein sequence ID" value="PZO33479.1"/>
    <property type="molecule type" value="Genomic_DNA"/>
</dbReference>
<evidence type="ECO:0000313" key="3">
    <source>
        <dbReference type="Proteomes" id="UP000249081"/>
    </source>
</evidence>
<evidence type="ECO:0000259" key="1">
    <source>
        <dbReference type="PROSITE" id="PS50983"/>
    </source>
</evidence>
<name>A0A2W4VUX4_9CYAN</name>
<dbReference type="PROSITE" id="PS50983">
    <property type="entry name" value="FE_B12_PBP"/>
    <property type="match status" value="1"/>
</dbReference>
<evidence type="ECO:0000313" key="2">
    <source>
        <dbReference type="EMBL" id="PZO33479.1"/>
    </source>
</evidence>
<dbReference type="InterPro" id="IPR051030">
    <property type="entry name" value="Vitamin_B12-ABC_binding"/>
</dbReference>
<dbReference type="PANTHER" id="PTHR42860:SF1">
    <property type="entry name" value="VITAMIN B12-BINDING PROTEIN"/>
    <property type="match status" value="1"/>
</dbReference>
<reference evidence="2 3" key="2">
    <citation type="submission" date="2018-06" db="EMBL/GenBank/DDBJ databases">
        <title>Metagenomic assembly of (sub)arctic Cyanobacteria and their associated microbiome from non-axenic cultures.</title>
        <authorList>
            <person name="Baurain D."/>
        </authorList>
    </citation>
    <scope>NUCLEOTIDE SEQUENCE [LARGE SCALE GENOMIC DNA]</scope>
    <source>
        <strain evidence="2">ULC041bin1</strain>
    </source>
</reference>
<dbReference type="Proteomes" id="UP000249081">
    <property type="component" value="Unassembled WGS sequence"/>
</dbReference>